<keyword evidence="1" id="KW-0472">Membrane</keyword>
<feature type="transmembrane region" description="Helical" evidence="1">
    <location>
        <begin position="50"/>
        <end position="73"/>
    </location>
</feature>
<dbReference type="HOGENOM" id="CLU_2133867_0_0_1"/>
<protein>
    <submittedName>
        <fullName evidence="2">Uncharacterized protein</fullName>
    </submittedName>
</protein>
<keyword evidence="1" id="KW-1133">Transmembrane helix</keyword>
<keyword evidence="3" id="KW-1185">Reference proteome</keyword>
<dbReference type="Proteomes" id="UP000027265">
    <property type="component" value="Unassembled WGS sequence"/>
</dbReference>
<dbReference type="EMBL" id="KL197780">
    <property type="protein sequence ID" value="KDQ49580.1"/>
    <property type="molecule type" value="Genomic_DNA"/>
</dbReference>
<keyword evidence="1" id="KW-0812">Transmembrane</keyword>
<dbReference type="AlphaFoldDB" id="A0A067P6Y7"/>
<evidence type="ECO:0000256" key="1">
    <source>
        <dbReference type="SAM" id="Phobius"/>
    </source>
</evidence>
<name>A0A067P6Y7_9AGAM</name>
<gene>
    <name evidence="2" type="ORF">JAAARDRAFT_639679</name>
</gene>
<organism evidence="2 3">
    <name type="scientific">Jaapia argillacea MUCL 33604</name>
    <dbReference type="NCBI Taxonomy" id="933084"/>
    <lineage>
        <taxon>Eukaryota</taxon>
        <taxon>Fungi</taxon>
        <taxon>Dikarya</taxon>
        <taxon>Basidiomycota</taxon>
        <taxon>Agaricomycotina</taxon>
        <taxon>Agaricomycetes</taxon>
        <taxon>Agaricomycetidae</taxon>
        <taxon>Jaapiales</taxon>
        <taxon>Jaapiaceae</taxon>
        <taxon>Jaapia</taxon>
    </lineage>
</organism>
<evidence type="ECO:0000313" key="3">
    <source>
        <dbReference type="Proteomes" id="UP000027265"/>
    </source>
</evidence>
<accession>A0A067P6Y7</accession>
<proteinExistence type="predicted"/>
<dbReference type="InParanoid" id="A0A067P6Y7"/>
<reference evidence="3" key="1">
    <citation type="journal article" date="2014" name="Proc. Natl. Acad. Sci. U.S.A.">
        <title>Extensive sampling of basidiomycete genomes demonstrates inadequacy of the white-rot/brown-rot paradigm for wood decay fungi.</title>
        <authorList>
            <person name="Riley R."/>
            <person name="Salamov A.A."/>
            <person name="Brown D.W."/>
            <person name="Nagy L.G."/>
            <person name="Floudas D."/>
            <person name="Held B.W."/>
            <person name="Levasseur A."/>
            <person name="Lombard V."/>
            <person name="Morin E."/>
            <person name="Otillar R."/>
            <person name="Lindquist E.A."/>
            <person name="Sun H."/>
            <person name="LaButti K.M."/>
            <person name="Schmutz J."/>
            <person name="Jabbour D."/>
            <person name="Luo H."/>
            <person name="Baker S.E."/>
            <person name="Pisabarro A.G."/>
            <person name="Walton J.D."/>
            <person name="Blanchette R.A."/>
            <person name="Henrissat B."/>
            <person name="Martin F."/>
            <person name="Cullen D."/>
            <person name="Hibbett D.S."/>
            <person name="Grigoriev I.V."/>
        </authorList>
    </citation>
    <scope>NUCLEOTIDE SEQUENCE [LARGE SCALE GENOMIC DNA]</scope>
    <source>
        <strain evidence="3">MUCL 33604</strain>
    </source>
</reference>
<sequence>MSNYVSIFNHCSSLRLRSNEPSSMVRFEHQHYDSPAQAFVTRIIYRQTGLFGYLLDIFVHSHSISIFIPLFFIDEMQFLLLVGLAGRGQQEEIETSSIVSHIIDYHIVAPWGN</sequence>
<evidence type="ECO:0000313" key="2">
    <source>
        <dbReference type="EMBL" id="KDQ49580.1"/>
    </source>
</evidence>